<keyword evidence="6" id="KW-1185">Reference proteome</keyword>
<evidence type="ECO:0000256" key="1">
    <source>
        <dbReference type="ARBA" id="ARBA00001933"/>
    </source>
</evidence>
<dbReference type="GO" id="GO:0003961">
    <property type="term" value="F:O-acetylhomoserine aminocarboxypropyltransferase activity"/>
    <property type="evidence" value="ECO:0007669"/>
    <property type="project" value="TreeGrafter"/>
</dbReference>
<comment type="caution">
    <text evidence="5">The sequence shown here is derived from an EMBL/GenBank/DDBJ whole genome shotgun (WGS) entry which is preliminary data.</text>
</comment>
<dbReference type="PANTHER" id="PTHR43797:SF2">
    <property type="entry name" value="HOMOCYSTEINE_CYSTEINE SYNTHASE"/>
    <property type="match status" value="1"/>
</dbReference>
<accession>A0A9W9WCE6</accession>
<dbReference type="Proteomes" id="UP001147747">
    <property type="component" value="Unassembled WGS sequence"/>
</dbReference>
<dbReference type="GeneID" id="81365032"/>
<evidence type="ECO:0000256" key="3">
    <source>
        <dbReference type="ARBA" id="ARBA00022898"/>
    </source>
</evidence>
<name>A0A9W9WCE6_9EURO</name>
<dbReference type="RefSeq" id="XP_056494634.1">
    <property type="nucleotide sequence ID" value="XM_056626052.1"/>
</dbReference>
<dbReference type="Gene3D" id="3.40.640.10">
    <property type="entry name" value="Type I PLP-dependent aspartate aminotransferase-like (Major domain)"/>
    <property type="match status" value="1"/>
</dbReference>
<sequence>MDYPYLALSDNTFGCAGYCSRPIDYGVDIVLHSATRWIGGHGTTLGGVIVDGSTFNLGSHADKFPQFHADGAEDGGGEVSLWKMFGSRAFAMRCQLEVLRHIGSTMCPQAAQ</sequence>
<evidence type="ECO:0000256" key="4">
    <source>
        <dbReference type="RuleBase" id="RU362118"/>
    </source>
</evidence>
<dbReference type="GO" id="GO:0071269">
    <property type="term" value="P:L-homocysteine biosynthetic process"/>
    <property type="evidence" value="ECO:0007669"/>
    <property type="project" value="TreeGrafter"/>
</dbReference>
<keyword evidence="3 4" id="KW-0663">Pyridoxal phosphate</keyword>
<dbReference type="GO" id="GO:0004124">
    <property type="term" value="F:cysteine synthase activity"/>
    <property type="evidence" value="ECO:0007669"/>
    <property type="project" value="TreeGrafter"/>
</dbReference>
<reference evidence="5" key="1">
    <citation type="submission" date="2022-12" db="EMBL/GenBank/DDBJ databases">
        <authorList>
            <person name="Petersen C."/>
        </authorList>
    </citation>
    <scope>NUCLEOTIDE SEQUENCE</scope>
    <source>
        <strain evidence="5">IBT 29677</strain>
    </source>
</reference>
<dbReference type="GO" id="GO:0006535">
    <property type="term" value="P:cysteine biosynthetic process from serine"/>
    <property type="evidence" value="ECO:0007669"/>
    <property type="project" value="TreeGrafter"/>
</dbReference>
<dbReference type="SUPFAM" id="SSF53383">
    <property type="entry name" value="PLP-dependent transferases"/>
    <property type="match status" value="1"/>
</dbReference>
<evidence type="ECO:0000313" key="5">
    <source>
        <dbReference type="EMBL" id="KAJ5414788.1"/>
    </source>
</evidence>
<dbReference type="EMBL" id="JAPZBU010000003">
    <property type="protein sequence ID" value="KAJ5414788.1"/>
    <property type="molecule type" value="Genomic_DNA"/>
</dbReference>
<dbReference type="GO" id="GO:0005737">
    <property type="term" value="C:cytoplasm"/>
    <property type="evidence" value="ECO:0007669"/>
    <property type="project" value="TreeGrafter"/>
</dbReference>
<comment type="cofactor">
    <cofactor evidence="1 4">
        <name>pyridoxal 5'-phosphate</name>
        <dbReference type="ChEBI" id="CHEBI:597326"/>
    </cofactor>
</comment>
<evidence type="ECO:0000256" key="2">
    <source>
        <dbReference type="ARBA" id="ARBA00022679"/>
    </source>
</evidence>
<organism evidence="5 6">
    <name type="scientific">Penicillium cosmopolitanum</name>
    <dbReference type="NCBI Taxonomy" id="1131564"/>
    <lineage>
        <taxon>Eukaryota</taxon>
        <taxon>Fungi</taxon>
        <taxon>Dikarya</taxon>
        <taxon>Ascomycota</taxon>
        <taxon>Pezizomycotina</taxon>
        <taxon>Eurotiomycetes</taxon>
        <taxon>Eurotiomycetidae</taxon>
        <taxon>Eurotiales</taxon>
        <taxon>Aspergillaceae</taxon>
        <taxon>Penicillium</taxon>
    </lineage>
</organism>
<dbReference type="OrthoDB" id="3512640at2759"/>
<gene>
    <name evidence="5" type="ORF">N7509_001415</name>
</gene>
<proteinExistence type="inferred from homology"/>
<evidence type="ECO:0000313" key="6">
    <source>
        <dbReference type="Proteomes" id="UP001147747"/>
    </source>
</evidence>
<dbReference type="GO" id="GO:0019346">
    <property type="term" value="P:transsulfuration"/>
    <property type="evidence" value="ECO:0007669"/>
    <property type="project" value="InterPro"/>
</dbReference>
<reference evidence="5" key="2">
    <citation type="journal article" date="2023" name="IMA Fungus">
        <title>Comparative genomic study of the Penicillium genus elucidates a diverse pangenome and 15 lateral gene transfer events.</title>
        <authorList>
            <person name="Petersen C."/>
            <person name="Sorensen T."/>
            <person name="Nielsen M.R."/>
            <person name="Sondergaard T.E."/>
            <person name="Sorensen J.L."/>
            <person name="Fitzpatrick D.A."/>
            <person name="Frisvad J.C."/>
            <person name="Nielsen K.L."/>
        </authorList>
    </citation>
    <scope>NUCLEOTIDE SEQUENCE</scope>
    <source>
        <strain evidence="5">IBT 29677</strain>
    </source>
</reference>
<protein>
    <submittedName>
        <fullName evidence="5">Homocysteine/cysteine synthase</fullName>
    </submittedName>
</protein>
<dbReference type="Pfam" id="PF01053">
    <property type="entry name" value="Cys_Met_Meta_PP"/>
    <property type="match status" value="1"/>
</dbReference>
<dbReference type="AlphaFoldDB" id="A0A9W9WCE6"/>
<dbReference type="InterPro" id="IPR015421">
    <property type="entry name" value="PyrdxlP-dep_Trfase_major"/>
</dbReference>
<dbReference type="PANTHER" id="PTHR43797">
    <property type="entry name" value="HOMOCYSTEINE/CYSTEINE SYNTHASE"/>
    <property type="match status" value="1"/>
</dbReference>
<comment type="similarity">
    <text evidence="4">Belongs to the trans-sulfuration enzymes family.</text>
</comment>
<dbReference type="InterPro" id="IPR006235">
    <property type="entry name" value="OAc-hSer/O-AcSer_sulfhydrylase"/>
</dbReference>
<dbReference type="GO" id="GO:0030170">
    <property type="term" value="F:pyridoxal phosphate binding"/>
    <property type="evidence" value="ECO:0007669"/>
    <property type="project" value="InterPro"/>
</dbReference>
<dbReference type="InterPro" id="IPR015424">
    <property type="entry name" value="PyrdxlP-dep_Trfase"/>
</dbReference>
<dbReference type="InterPro" id="IPR000277">
    <property type="entry name" value="Cys/Met-Metab_PyrdxlP-dep_enz"/>
</dbReference>
<keyword evidence="2" id="KW-0808">Transferase</keyword>